<evidence type="ECO:0000313" key="13">
    <source>
        <dbReference type="EMBL" id="GGI52282.1"/>
    </source>
</evidence>
<dbReference type="Proteomes" id="UP000662074">
    <property type="component" value="Unassembled WGS sequence"/>
</dbReference>
<dbReference type="InterPro" id="IPR005467">
    <property type="entry name" value="His_kinase_dom"/>
</dbReference>
<keyword evidence="10" id="KW-0472">Membrane</keyword>
<keyword evidence="7" id="KW-0418">Kinase</keyword>
<sequence>MTTYAKIRILLALLFASLLLTAIVLRNSHTPNDGFLKSARQLESNLNKREAAVAKLFGEKHFAALKVLPDKNYQQALNEIEEVTIQKRIWLLTYKNNKLAFWTGIKVIPENFKVYKEGASFVKLNNGYYEAIRKTEGNFTALAFIFVKSNFKVQNHYLKNTFEPGLLNNNNLEVADLGDKDVYHIHNLQKTYLFSVKLNPKSHDHANLGIEVGLWLAALITLCLLVTSVCNYFMHQRQVLLSFALMAVCIIIIRWVNLYLHLPDFRGVSDLFSPGLYSLNNTFPSLGDFCLNVLFMLWLVVYIYNHRNKILRHTPGTVAGYAIFSGGILLLIAVSTLLIHLFNKLVIQSQISFDVNNVLNLSGYSMLGVLMSCFGFLIFYLLVDTLLAVDTHLLIKPRVKLGIFISAILLVTGLSFIYSFTVFYLLWALLVFIRVYANRYQHGDLNAVSFVAMVLICAWIASIKLNYFESVKEKGTRKQLISQLENIDNPKIKRIFSTVEKQIVADPVLTRYFKDNDYSPGYLKNRFKKLYFDGYLSDYDCKVYEFDAAGQPRSPQNDYVLDVFKEMVIVSSFKLSNYFYRENERFGFQSYFAILPVYNKDANLGTVIVELKSKPIHSNSNFPELLVDNQLSPDVRFKDYSYAFYSDDRLLSQNGKYNYNVINTEFKGKLKTYFFKTTYSNQEDDTKPWYQRLTRYSHLVYQPSQRKVIVVSKVDNNSLSYIASFTFFFIVLLAFSAFVILFSWLWNRITLIKITTDSIRWNFGLHFEHVLYRTRIQFSMIFAVVVTLALVGIITYISIKAQYQDQQDDMISDKVTAIASKFENSFLDELGHIDEDTQVKFNNFAENFSTDLILFNTDGVAVLSTQPKIYDYGILAKRMHAKAYIMLSKLQKSLLINNERIGELNYKTAYVPVRNANNVTVAFLQLPYFSNEADYYERMGSFLNSMINIYAFIFLAIGMFAVLVARQITTPLSFIQLNLSKTIYGKKNEPIKWDRHDEIGALVKEYNKMIAALENSANRLAQSERESAWREMAKQVAHEIKNPLTPLKLGLQLLEKSWKDKDPKFDTKFERFSKSFVEQIESLSSIASEFSAFAKMPDTRMERLNLFDTLGQAITIFKHMENVQINYETPETPFMVNADRDQLLRCFNNLLKNAIEAMPPERLGVINVNNTINRNSILLKIQDNGNGIPENLHQRIFEPNFTTKSSGTGLGLAFVKNSIENAGGRVWYETVIGEGTTFYLNFPESKA</sequence>
<dbReference type="InterPro" id="IPR036097">
    <property type="entry name" value="HisK_dim/P_sf"/>
</dbReference>
<feature type="transmembrane region" description="Helical" evidence="10">
    <location>
        <begin position="401"/>
        <end position="427"/>
    </location>
</feature>
<keyword evidence="4" id="KW-0597">Phosphoprotein</keyword>
<feature type="transmembrane region" description="Helical" evidence="10">
    <location>
        <begin position="721"/>
        <end position="746"/>
    </location>
</feature>
<comment type="catalytic activity">
    <reaction evidence="1">
        <text>ATP + protein L-histidine = ADP + protein N-phospho-L-histidine.</text>
        <dbReference type="EC" id="2.7.13.3"/>
    </reaction>
</comment>
<dbReference type="SMART" id="SM00388">
    <property type="entry name" value="HisKA"/>
    <property type="match status" value="1"/>
</dbReference>
<dbReference type="GO" id="GO:0005524">
    <property type="term" value="F:ATP binding"/>
    <property type="evidence" value="ECO:0007669"/>
    <property type="project" value="UniProtKB-KW"/>
</dbReference>
<protein>
    <recommendedName>
        <fullName evidence="3">histidine kinase</fullName>
        <ecNumber evidence="3">2.7.13.3</ecNumber>
    </recommendedName>
</protein>
<evidence type="ECO:0000256" key="7">
    <source>
        <dbReference type="ARBA" id="ARBA00022777"/>
    </source>
</evidence>
<feature type="transmembrane region" description="Helical" evidence="10">
    <location>
        <begin position="282"/>
        <end position="304"/>
    </location>
</feature>
<dbReference type="Pfam" id="PF00512">
    <property type="entry name" value="HisKA"/>
    <property type="match status" value="1"/>
</dbReference>
<evidence type="ECO:0000256" key="10">
    <source>
        <dbReference type="SAM" id="Phobius"/>
    </source>
</evidence>
<dbReference type="GO" id="GO:0000155">
    <property type="term" value="F:phosphorelay sensor kinase activity"/>
    <property type="evidence" value="ECO:0007669"/>
    <property type="project" value="InterPro"/>
</dbReference>
<dbReference type="PROSITE" id="PS50885">
    <property type="entry name" value="HAMP"/>
    <property type="match status" value="1"/>
</dbReference>
<dbReference type="SUPFAM" id="SSF55874">
    <property type="entry name" value="ATPase domain of HSP90 chaperone/DNA topoisomerase II/histidine kinase"/>
    <property type="match status" value="1"/>
</dbReference>
<dbReference type="Gene3D" id="1.10.287.130">
    <property type="match status" value="1"/>
</dbReference>
<feature type="transmembrane region" description="Helical" evidence="10">
    <location>
        <begin position="240"/>
        <end position="262"/>
    </location>
</feature>
<dbReference type="InterPro" id="IPR003594">
    <property type="entry name" value="HATPase_dom"/>
</dbReference>
<dbReference type="InterPro" id="IPR003660">
    <property type="entry name" value="HAMP_dom"/>
</dbReference>
<comment type="caution">
    <text evidence="13">The sequence shown here is derived from an EMBL/GenBank/DDBJ whole genome shotgun (WGS) entry which is preliminary data.</text>
</comment>
<dbReference type="GO" id="GO:0016020">
    <property type="term" value="C:membrane"/>
    <property type="evidence" value="ECO:0007669"/>
    <property type="project" value="UniProtKB-SubCell"/>
</dbReference>
<evidence type="ECO:0000256" key="8">
    <source>
        <dbReference type="ARBA" id="ARBA00022840"/>
    </source>
</evidence>
<proteinExistence type="predicted"/>
<keyword evidence="6" id="KW-0547">Nucleotide-binding</keyword>
<evidence type="ECO:0000256" key="1">
    <source>
        <dbReference type="ARBA" id="ARBA00000085"/>
    </source>
</evidence>
<dbReference type="Pfam" id="PF02518">
    <property type="entry name" value="HATPase_c"/>
    <property type="match status" value="1"/>
</dbReference>
<reference evidence="13" key="1">
    <citation type="journal article" date="2014" name="Int. J. Syst. Evol. Microbiol.">
        <title>Complete genome sequence of Corynebacterium casei LMG S-19264T (=DSM 44701T), isolated from a smear-ripened cheese.</title>
        <authorList>
            <consortium name="US DOE Joint Genome Institute (JGI-PGF)"/>
            <person name="Walter F."/>
            <person name="Albersmeier A."/>
            <person name="Kalinowski J."/>
            <person name="Ruckert C."/>
        </authorList>
    </citation>
    <scope>NUCLEOTIDE SEQUENCE</scope>
    <source>
        <strain evidence="13">CCM 8711</strain>
    </source>
</reference>
<keyword evidence="9" id="KW-0902">Two-component regulatory system</keyword>
<feature type="transmembrane region" description="Helical" evidence="10">
    <location>
        <begin position="362"/>
        <end position="389"/>
    </location>
</feature>
<reference evidence="13" key="2">
    <citation type="submission" date="2020-09" db="EMBL/GenBank/DDBJ databases">
        <authorList>
            <person name="Sun Q."/>
            <person name="Sedlacek I."/>
        </authorList>
    </citation>
    <scope>NUCLEOTIDE SEQUENCE</scope>
    <source>
        <strain evidence="13">CCM 8711</strain>
    </source>
</reference>
<dbReference type="PANTHER" id="PTHR43065:SF46">
    <property type="entry name" value="C4-DICARBOXYLATE TRANSPORT SENSOR PROTEIN DCTB"/>
    <property type="match status" value="1"/>
</dbReference>
<dbReference type="EC" id="2.7.13.3" evidence="3"/>
<organism evidence="13 14">
    <name type="scientific">Mucilaginibacter galii</name>
    <dbReference type="NCBI Taxonomy" id="2005073"/>
    <lineage>
        <taxon>Bacteria</taxon>
        <taxon>Pseudomonadati</taxon>
        <taxon>Bacteroidota</taxon>
        <taxon>Sphingobacteriia</taxon>
        <taxon>Sphingobacteriales</taxon>
        <taxon>Sphingobacteriaceae</taxon>
        <taxon>Mucilaginibacter</taxon>
    </lineage>
</organism>
<dbReference type="Gene3D" id="3.30.565.10">
    <property type="entry name" value="Histidine kinase-like ATPase, C-terminal domain"/>
    <property type="match status" value="1"/>
</dbReference>
<dbReference type="Gene3D" id="6.10.340.10">
    <property type="match status" value="1"/>
</dbReference>
<accession>A0A917N4M4</accession>
<keyword evidence="5" id="KW-0808">Transferase</keyword>
<keyword evidence="10" id="KW-0812">Transmembrane</keyword>
<dbReference type="CDD" id="cd00082">
    <property type="entry name" value="HisKA"/>
    <property type="match status" value="1"/>
</dbReference>
<dbReference type="RefSeq" id="WP_377169958.1">
    <property type="nucleotide sequence ID" value="NZ_CBCSDW010000017.1"/>
</dbReference>
<keyword evidence="8" id="KW-0067">ATP-binding</keyword>
<dbReference type="InterPro" id="IPR036890">
    <property type="entry name" value="HATPase_C_sf"/>
</dbReference>
<dbReference type="InterPro" id="IPR003661">
    <property type="entry name" value="HisK_dim/P_dom"/>
</dbReference>
<evidence type="ECO:0000259" key="11">
    <source>
        <dbReference type="PROSITE" id="PS50109"/>
    </source>
</evidence>
<gene>
    <name evidence="13" type="ORF">GCM10011425_34940</name>
</gene>
<evidence type="ECO:0000256" key="6">
    <source>
        <dbReference type="ARBA" id="ARBA00022741"/>
    </source>
</evidence>
<keyword evidence="14" id="KW-1185">Reference proteome</keyword>
<feature type="domain" description="HAMP" evidence="12">
    <location>
        <begin position="966"/>
        <end position="1018"/>
    </location>
</feature>
<evidence type="ECO:0000256" key="5">
    <source>
        <dbReference type="ARBA" id="ARBA00022679"/>
    </source>
</evidence>
<dbReference type="SUPFAM" id="SSF47384">
    <property type="entry name" value="Homodimeric domain of signal transducing histidine kinase"/>
    <property type="match status" value="1"/>
</dbReference>
<feature type="transmembrane region" description="Helical" evidence="10">
    <location>
        <begin position="212"/>
        <end position="233"/>
    </location>
</feature>
<evidence type="ECO:0000313" key="14">
    <source>
        <dbReference type="Proteomes" id="UP000662074"/>
    </source>
</evidence>
<dbReference type="InterPro" id="IPR004358">
    <property type="entry name" value="Sig_transdc_His_kin-like_C"/>
</dbReference>
<name>A0A917N4M4_9SPHI</name>
<evidence type="ECO:0000256" key="4">
    <source>
        <dbReference type="ARBA" id="ARBA00022553"/>
    </source>
</evidence>
<feature type="transmembrane region" description="Helical" evidence="10">
    <location>
        <begin position="447"/>
        <end position="468"/>
    </location>
</feature>
<evidence type="ECO:0000256" key="9">
    <source>
        <dbReference type="ARBA" id="ARBA00023012"/>
    </source>
</evidence>
<evidence type="ECO:0000256" key="3">
    <source>
        <dbReference type="ARBA" id="ARBA00012438"/>
    </source>
</evidence>
<evidence type="ECO:0000256" key="2">
    <source>
        <dbReference type="ARBA" id="ARBA00004370"/>
    </source>
</evidence>
<dbReference type="EMBL" id="BMDO01000012">
    <property type="protein sequence ID" value="GGI52282.1"/>
    <property type="molecule type" value="Genomic_DNA"/>
</dbReference>
<comment type="subcellular location">
    <subcellularLocation>
        <location evidence="2">Membrane</location>
    </subcellularLocation>
</comment>
<dbReference type="PANTHER" id="PTHR43065">
    <property type="entry name" value="SENSOR HISTIDINE KINASE"/>
    <property type="match status" value="1"/>
</dbReference>
<feature type="domain" description="Histidine kinase" evidence="11">
    <location>
        <begin position="1035"/>
        <end position="1246"/>
    </location>
</feature>
<evidence type="ECO:0000259" key="12">
    <source>
        <dbReference type="PROSITE" id="PS50885"/>
    </source>
</evidence>
<dbReference type="SMART" id="SM00387">
    <property type="entry name" value="HATPase_c"/>
    <property type="match status" value="1"/>
</dbReference>
<dbReference type="AlphaFoldDB" id="A0A917N4M4"/>
<feature type="transmembrane region" description="Helical" evidence="10">
    <location>
        <begin position="947"/>
        <end position="965"/>
    </location>
</feature>
<dbReference type="PRINTS" id="PR00344">
    <property type="entry name" value="BCTRLSENSOR"/>
</dbReference>
<feature type="transmembrane region" description="Helical" evidence="10">
    <location>
        <begin position="776"/>
        <end position="797"/>
    </location>
</feature>
<dbReference type="CDD" id="cd00075">
    <property type="entry name" value="HATPase"/>
    <property type="match status" value="1"/>
</dbReference>
<keyword evidence="10" id="KW-1133">Transmembrane helix</keyword>
<dbReference type="PROSITE" id="PS50109">
    <property type="entry name" value="HIS_KIN"/>
    <property type="match status" value="1"/>
</dbReference>
<feature type="transmembrane region" description="Helical" evidence="10">
    <location>
        <begin position="316"/>
        <end position="342"/>
    </location>
</feature>